<name>A0A8H8A0X2_9FUNG</name>
<keyword evidence="2" id="KW-1185">Reference proteome</keyword>
<comment type="caution">
    <text evidence="1">The sequence shown here is derived from an EMBL/GenBank/DDBJ whole genome shotgun (WGS) entry which is preliminary data.</text>
</comment>
<reference evidence="1 2" key="1">
    <citation type="journal article" name="Sci. Rep.">
        <title>Genome-scale phylogenetic analyses confirm Olpidium as the closest living zoosporic fungus to the non-flagellated, terrestrial fungi.</title>
        <authorList>
            <person name="Chang Y."/>
            <person name="Rochon D."/>
            <person name="Sekimoto S."/>
            <person name="Wang Y."/>
            <person name="Chovatia M."/>
            <person name="Sandor L."/>
            <person name="Salamov A."/>
            <person name="Grigoriev I.V."/>
            <person name="Stajich J.E."/>
            <person name="Spatafora J.W."/>
        </authorList>
    </citation>
    <scope>NUCLEOTIDE SEQUENCE [LARGE SCALE GENOMIC DNA]</scope>
    <source>
        <strain evidence="1">S191</strain>
    </source>
</reference>
<gene>
    <name evidence="1" type="ORF">BJ554DRAFT_2513</name>
</gene>
<accession>A0A8H8A0X2</accession>
<evidence type="ECO:0000313" key="1">
    <source>
        <dbReference type="EMBL" id="KAG5462986.1"/>
    </source>
</evidence>
<protein>
    <submittedName>
        <fullName evidence="1">Uncharacterized protein</fullName>
    </submittedName>
</protein>
<sequence length="66" mass="7219">MAADMATATVAGTATATTVVTLTDTVSGDCRRRRTRRKTLSRFLVSSTITLFHGSRSRQPRMDQTT</sequence>
<evidence type="ECO:0000313" key="2">
    <source>
        <dbReference type="Proteomes" id="UP000673691"/>
    </source>
</evidence>
<organism evidence="1 2">
    <name type="scientific">Olpidium bornovanus</name>
    <dbReference type="NCBI Taxonomy" id="278681"/>
    <lineage>
        <taxon>Eukaryota</taxon>
        <taxon>Fungi</taxon>
        <taxon>Fungi incertae sedis</taxon>
        <taxon>Olpidiomycota</taxon>
        <taxon>Olpidiomycotina</taxon>
        <taxon>Olpidiomycetes</taxon>
        <taxon>Olpidiales</taxon>
        <taxon>Olpidiaceae</taxon>
        <taxon>Olpidium</taxon>
    </lineage>
</organism>
<dbReference type="Proteomes" id="UP000673691">
    <property type="component" value="Unassembled WGS sequence"/>
</dbReference>
<dbReference type="AlphaFoldDB" id="A0A8H8A0X2"/>
<dbReference type="EMBL" id="JAEFCI010001319">
    <property type="protein sequence ID" value="KAG5462986.1"/>
    <property type="molecule type" value="Genomic_DNA"/>
</dbReference>
<proteinExistence type="predicted"/>